<dbReference type="GeneID" id="75691925"/>
<dbReference type="EMBL" id="MZ130485">
    <property type="protein sequence ID" value="QWM90107.1"/>
    <property type="molecule type" value="Genomic_DNA"/>
</dbReference>
<gene>
    <name evidence="1" type="primary">gp_22772</name>
</gene>
<keyword evidence="2" id="KW-1185">Reference proteome</keyword>
<accession>A0AAE7RWF4</accession>
<dbReference type="RefSeq" id="YP_010359679.1">
    <property type="nucleotide sequence ID" value="NC_062775.1"/>
</dbReference>
<dbReference type="Proteomes" id="UP000827799">
    <property type="component" value="Segment"/>
</dbReference>
<evidence type="ECO:0000313" key="2">
    <source>
        <dbReference type="Proteomes" id="UP000827799"/>
    </source>
</evidence>
<dbReference type="KEGG" id="vg:75691925"/>
<evidence type="ECO:0000313" key="1">
    <source>
        <dbReference type="EMBL" id="QWM90107.1"/>
    </source>
</evidence>
<organism evidence="1 2">
    <name type="scientific">uncultured phage cr18_1</name>
    <dbReference type="NCBI Taxonomy" id="2986407"/>
    <lineage>
        <taxon>Viruses</taxon>
        <taxon>Duplodnaviria</taxon>
        <taxon>Heunggongvirae</taxon>
        <taxon>Uroviricota</taxon>
        <taxon>Caudoviricetes</taxon>
        <taxon>Crassvirales</taxon>
        <taxon>Steigviridae</taxon>
        <taxon>Asinivirinae</taxon>
        <taxon>Lebriduvirus</taxon>
        <taxon>Lebriduvirus gastrointestinalis</taxon>
    </lineage>
</organism>
<name>A0AAE7RWF4_9CAUD</name>
<sequence length="130" mass="15205">MEVSNFKQHLEDFIQTDLNNHTQGEGVHNNIISCIQSNFPRAYVLGDCYGIMLHPRGVNDLHVCFTILVEDDDFWYFKENEGGSSFWLPDLRAQVFRAEEWCKQYALPDMAEMESDRTGIQYGYKFKPIE</sequence>
<protein>
    <submittedName>
        <fullName evidence="1">Uncharacterized protein</fullName>
    </submittedName>
</protein>
<proteinExistence type="predicted"/>
<reference evidence="1 2" key="1">
    <citation type="submission" date="2021-04" db="EMBL/GenBank/DDBJ databases">
        <authorList>
            <person name="Shkoporov A.N."/>
            <person name="Stockdale S.R."/>
            <person name="Guerin E."/>
            <person name="Ross R.P."/>
            <person name="Hill C."/>
        </authorList>
    </citation>
    <scope>NUCLEOTIDE SEQUENCE [LARGE SCALE GENOMIC DNA]</scope>
    <source>
        <strain evidence="2">cr18_1</strain>
    </source>
</reference>